<reference evidence="1 2" key="1">
    <citation type="submission" date="2016-10" db="EMBL/GenBank/DDBJ databases">
        <title>Evaluation of Human, Veterinary and Environmental Mycobacterium chelonae Isolates by Core Genome Phylogenomic Analysis, Targeted Gene Comparison, and Anti-microbial Susceptibility Patterns: A Tale of Mistaken Identities.</title>
        <authorList>
            <person name="Fogelson S.B."/>
            <person name="Camus A.C."/>
            <person name="Lorenz W."/>
            <person name="Vasireddy R."/>
            <person name="Vasireddy S."/>
            <person name="Smith T."/>
            <person name="Brown-Elliott B.A."/>
            <person name="Wallace R.J.Jr."/>
            <person name="Hasan N.A."/>
            <person name="Reischl U."/>
            <person name="Sanchez S."/>
        </authorList>
    </citation>
    <scope>NUCLEOTIDE SEQUENCE [LARGE SCALE GENOMIC DNA]</scope>
    <source>
        <strain evidence="1 2">15515</strain>
    </source>
</reference>
<dbReference type="EMBL" id="MLIQ01000049">
    <property type="protein sequence ID" value="OHU46050.1"/>
    <property type="molecule type" value="Genomic_DNA"/>
</dbReference>
<accession>A0A1S1LH44</accession>
<sequence length="188" mass="20268">MDAFVNSALPVFLGVDRGRETTPPICSLEFMPASPTLWGKAISAAGQVYSDLAPSHAADPNWWTKTVLEIAVFRTSADAKATIAKLTDSINGCTMTYTDGTVSNNGVDPARYTVESRTPDGPNAISWVHTSNNIVGDEITQSPMKSSYAYRVVDNLAVFAIYHSIVPRHEASKAVDLLIANANARNHK</sequence>
<gene>
    <name evidence="1" type="ORF">BKG82_27985</name>
</gene>
<dbReference type="InterPro" id="IPR038232">
    <property type="entry name" value="PknH-like_Extracell_sf"/>
</dbReference>
<dbReference type="AlphaFoldDB" id="A0A1S1LH44"/>
<protein>
    <submittedName>
        <fullName evidence="1">Uncharacterized protein</fullName>
    </submittedName>
</protein>
<dbReference type="Proteomes" id="UP000180043">
    <property type="component" value="Unassembled WGS sequence"/>
</dbReference>
<proteinExistence type="predicted"/>
<evidence type="ECO:0000313" key="1">
    <source>
        <dbReference type="EMBL" id="OHU46050.1"/>
    </source>
</evidence>
<comment type="caution">
    <text evidence="1">The sequence shown here is derived from an EMBL/GenBank/DDBJ whole genome shotgun (WGS) entry which is preliminary data.</text>
</comment>
<evidence type="ECO:0000313" key="2">
    <source>
        <dbReference type="Proteomes" id="UP000180043"/>
    </source>
</evidence>
<name>A0A1S1LH44_MYCCH</name>
<dbReference type="Gene3D" id="3.40.1000.70">
    <property type="entry name" value="PknH-like extracellular domain"/>
    <property type="match status" value="1"/>
</dbReference>
<organism evidence="1 2">
    <name type="scientific">Mycobacteroides chelonae</name>
    <name type="common">Mycobacterium chelonae</name>
    <dbReference type="NCBI Taxonomy" id="1774"/>
    <lineage>
        <taxon>Bacteria</taxon>
        <taxon>Bacillati</taxon>
        <taxon>Actinomycetota</taxon>
        <taxon>Actinomycetes</taxon>
        <taxon>Mycobacteriales</taxon>
        <taxon>Mycobacteriaceae</taxon>
        <taxon>Mycobacteroides</taxon>
    </lineage>
</organism>